<dbReference type="Proteomes" id="UP000009309">
    <property type="component" value="Unassembled WGS sequence"/>
</dbReference>
<proteinExistence type="predicted"/>
<keyword evidence="4" id="KW-1185">Reference proteome</keyword>
<reference evidence="3 4" key="1">
    <citation type="journal article" date="2012" name="J. Bacteriol.">
        <title>Genome Sequence of the Filamentous Bacterium Fibrisoma limi BUZ 3T.</title>
        <authorList>
            <person name="Filippini M."/>
            <person name="Qi W."/>
            <person name="Jaenicke S."/>
            <person name="Goesmann A."/>
            <person name="Smits T.H."/>
            <person name="Bagheri H.C."/>
        </authorList>
    </citation>
    <scope>NUCLEOTIDE SEQUENCE [LARGE SCALE GENOMIC DNA]</scope>
    <source>
        <strain evidence="4">BUZ 3T</strain>
    </source>
</reference>
<feature type="domain" description="DUF11" evidence="2">
    <location>
        <begin position="113"/>
        <end position="211"/>
    </location>
</feature>
<sequence length="435" mass="45771">MIRPAVFVNEAIHHSLMRRIDTHATKPGGWLMLVWLVSLTLSQVLAQSGRVSRDFNTNSQQGTGSSFTKPGLNSTLAFVHRPDGLLAGLLQSVDRNDQPALISVTAPKALPGLYLTKRVNKSRAAVGDTLTYIISLVNKGLAASGNLSIRDSLDANLAFVSATASAGSFTAAAPGGTWSLNTVVPGDSVTLTIRARILLDGLVYNTASLPGVDTVQACTSVPIKVCRGSEYQFVLSVKSGYSRYQWYRGSALVQDSPVNSFTVSTPGEYRVVADSLAGQCADLSCCPFIVEEDTIPAFKVFAAAATCSNNTPQSNGQIVVTGLSTAFHYQISPGTSFTAATPLADTAQVPANGVLAVNLAAVATSTPYTIRVYNALGCYADQTVLLPPTICTCPPARCATTVVALTRTRRPTQGTSLRKSQQTPGSPPQLDGNGR</sequence>
<evidence type="ECO:0000313" key="4">
    <source>
        <dbReference type="Proteomes" id="UP000009309"/>
    </source>
</evidence>
<dbReference type="eggNOG" id="COG2373">
    <property type="taxonomic scope" value="Bacteria"/>
</dbReference>
<evidence type="ECO:0000256" key="1">
    <source>
        <dbReference type="SAM" id="MobiDB-lite"/>
    </source>
</evidence>
<dbReference type="InterPro" id="IPR001434">
    <property type="entry name" value="OmcB-like_DUF11"/>
</dbReference>
<comment type="caution">
    <text evidence="3">The sequence shown here is derived from an EMBL/GenBank/DDBJ whole genome shotgun (WGS) entry which is preliminary data.</text>
</comment>
<gene>
    <name evidence="3" type="ORF">BN8_00736</name>
</gene>
<dbReference type="OrthoDB" id="961007at2"/>
<dbReference type="PANTHER" id="PTHR34819">
    <property type="entry name" value="LARGE CYSTEINE-RICH PERIPLASMIC PROTEIN OMCB"/>
    <property type="match status" value="1"/>
</dbReference>
<dbReference type="STRING" id="1185876.BN8_00736"/>
<dbReference type="InterPro" id="IPR047589">
    <property type="entry name" value="DUF11_rpt"/>
</dbReference>
<feature type="region of interest" description="Disordered" evidence="1">
    <location>
        <begin position="409"/>
        <end position="435"/>
    </location>
</feature>
<organism evidence="3 4">
    <name type="scientific">Fibrisoma limi BUZ 3</name>
    <dbReference type="NCBI Taxonomy" id="1185876"/>
    <lineage>
        <taxon>Bacteria</taxon>
        <taxon>Pseudomonadati</taxon>
        <taxon>Bacteroidota</taxon>
        <taxon>Cytophagia</taxon>
        <taxon>Cytophagales</taxon>
        <taxon>Spirosomataceae</taxon>
        <taxon>Fibrisoma</taxon>
    </lineage>
</organism>
<accession>I2GD16</accession>
<name>I2GD16_9BACT</name>
<dbReference type="InterPro" id="IPR051172">
    <property type="entry name" value="Chlamydia_OmcB"/>
</dbReference>
<dbReference type="Pfam" id="PF01345">
    <property type="entry name" value="DUF11"/>
    <property type="match status" value="1"/>
</dbReference>
<evidence type="ECO:0000313" key="3">
    <source>
        <dbReference type="EMBL" id="CCH51790.1"/>
    </source>
</evidence>
<feature type="compositionally biased region" description="Polar residues" evidence="1">
    <location>
        <begin position="411"/>
        <end position="424"/>
    </location>
</feature>
<dbReference type="PANTHER" id="PTHR34819:SF3">
    <property type="entry name" value="CELL SURFACE PROTEIN"/>
    <property type="match status" value="1"/>
</dbReference>
<protein>
    <submittedName>
        <fullName evidence="3">Conserved repeat domain protein</fullName>
    </submittedName>
</protein>
<dbReference type="EMBL" id="CAIT01000004">
    <property type="protein sequence ID" value="CCH51790.1"/>
    <property type="molecule type" value="Genomic_DNA"/>
</dbReference>
<dbReference type="NCBIfam" id="TIGR01451">
    <property type="entry name" value="B_ant_repeat"/>
    <property type="match status" value="1"/>
</dbReference>
<dbReference type="AlphaFoldDB" id="I2GD16"/>
<evidence type="ECO:0000259" key="2">
    <source>
        <dbReference type="Pfam" id="PF01345"/>
    </source>
</evidence>